<keyword evidence="1" id="KW-0812">Transmembrane</keyword>
<dbReference type="GeneID" id="76994487"/>
<evidence type="ECO:0000313" key="3">
    <source>
        <dbReference type="Proteomes" id="UP001209276"/>
    </source>
</evidence>
<keyword evidence="3" id="KW-1185">Reference proteome</keyword>
<dbReference type="Proteomes" id="UP001209276">
    <property type="component" value="Unassembled WGS sequence"/>
</dbReference>
<evidence type="ECO:0000256" key="1">
    <source>
        <dbReference type="SAM" id="Phobius"/>
    </source>
</evidence>
<comment type="caution">
    <text evidence="2">The sequence shown here is derived from an EMBL/GenBank/DDBJ whole genome shotgun (WGS) entry which is preliminary data.</text>
</comment>
<gene>
    <name evidence="2" type="ORF">M5W83_14800</name>
</gene>
<keyword evidence="1" id="KW-0472">Membrane</keyword>
<feature type="transmembrane region" description="Helical" evidence="1">
    <location>
        <begin position="12"/>
        <end position="32"/>
    </location>
</feature>
<reference evidence="2 3" key="1">
    <citation type="submission" date="2022-05" db="EMBL/GenBank/DDBJ databases">
        <title>Genome Sequencing of Bee-Associated Microbes.</title>
        <authorList>
            <person name="Dunlap C."/>
        </authorList>
    </citation>
    <scope>NUCLEOTIDE SEQUENCE [LARGE SCALE GENOMIC DNA]</scope>
    <source>
        <strain evidence="2 3">NRRL B-14613</strain>
    </source>
</reference>
<keyword evidence="1" id="KW-1133">Transmembrane helix</keyword>
<evidence type="ECO:0000313" key="2">
    <source>
        <dbReference type="EMBL" id="MCY9608415.1"/>
    </source>
</evidence>
<accession>A0ABT4FY79</accession>
<organism evidence="2 3">
    <name type="scientific">Paenibacillus thiaminolyticus</name>
    <name type="common">Bacillus thiaminolyticus</name>
    <dbReference type="NCBI Taxonomy" id="49283"/>
    <lineage>
        <taxon>Bacteria</taxon>
        <taxon>Bacillati</taxon>
        <taxon>Bacillota</taxon>
        <taxon>Bacilli</taxon>
        <taxon>Bacillales</taxon>
        <taxon>Paenibacillaceae</taxon>
        <taxon>Paenibacillus</taxon>
    </lineage>
</organism>
<sequence length="68" mass="7413">MNNGKGVCMMNSLFIIIGIVELLSGCLIHIYIGLLAKALFRKDGTAPRIPLRVIGIYLIINGISKLTQ</sequence>
<proteinExistence type="predicted"/>
<protein>
    <submittedName>
        <fullName evidence="2">Uncharacterized protein</fullName>
    </submittedName>
</protein>
<name>A0ABT4FY79_PANTH</name>
<dbReference type="EMBL" id="JAMDMM010000025">
    <property type="protein sequence ID" value="MCY9608415.1"/>
    <property type="molecule type" value="Genomic_DNA"/>
</dbReference>
<dbReference type="RefSeq" id="WP_240927463.1">
    <property type="nucleotide sequence ID" value="NZ_CABMNB010000036.1"/>
</dbReference>